<dbReference type="GO" id="GO:0016491">
    <property type="term" value="F:oxidoreductase activity"/>
    <property type="evidence" value="ECO:0007669"/>
    <property type="project" value="UniProtKB-ARBA"/>
</dbReference>
<dbReference type="InterPro" id="IPR004017">
    <property type="entry name" value="Cys_rich_dom"/>
</dbReference>
<proteinExistence type="predicted"/>
<evidence type="ECO:0000259" key="1">
    <source>
        <dbReference type="Pfam" id="PF02754"/>
    </source>
</evidence>
<dbReference type="RefSeq" id="WP_107940897.1">
    <property type="nucleotide sequence ID" value="NZ_QANS01000005.1"/>
</dbReference>
<dbReference type="AlphaFoldDB" id="A0A2T5MD77"/>
<name>A0A2T5MD77_9GAMM</name>
<gene>
    <name evidence="2" type="ORF">CJD38_13520</name>
</gene>
<feature type="domain" description="Cysteine-rich" evidence="1">
    <location>
        <begin position="149"/>
        <end position="233"/>
    </location>
</feature>
<feature type="domain" description="Cysteine-rich" evidence="1">
    <location>
        <begin position="19"/>
        <end position="100"/>
    </location>
</feature>
<keyword evidence="3" id="KW-1185">Reference proteome</keyword>
<evidence type="ECO:0000313" key="3">
    <source>
        <dbReference type="Proteomes" id="UP000244248"/>
    </source>
</evidence>
<organism evidence="2 3">
    <name type="scientific">Stenotrophobium rhamnosiphilum</name>
    <dbReference type="NCBI Taxonomy" id="2029166"/>
    <lineage>
        <taxon>Bacteria</taxon>
        <taxon>Pseudomonadati</taxon>
        <taxon>Pseudomonadota</taxon>
        <taxon>Gammaproteobacteria</taxon>
        <taxon>Nevskiales</taxon>
        <taxon>Nevskiaceae</taxon>
        <taxon>Stenotrophobium</taxon>
    </lineage>
</organism>
<accession>A0A2T5MD77</accession>
<dbReference type="Proteomes" id="UP000244248">
    <property type="component" value="Unassembled WGS sequence"/>
</dbReference>
<protein>
    <submittedName>
        <fullName evidence="2">Oxidoreductase</fullName>
    </submittedName>
</protein>
<dbReference type="EMBL" id="QANS01000005">
    <property type="protein sequence ID" value="PTU30525.1"/>
    <property type="molecule type" value="Genomic_DNA"/>
</dbReference>
<dbReference type="PANTHER" id="PTHR30296">
    <property type="entry name" value="UNCHARACTERIZED PROTEIN YKGE"/>
    <property type="match status" value="1"/>
</dbReference>
<dbReference type="Pfam" id="PF02754">
    <property type="entry name" value="CCG"/>
    <property type="match status" value="2"/>
</dbReference>
<dbReference type="PANTHER" id="PTHR30296:SF0">
    <property type="entry name" value="LACTATE UTILIZATION PROTEIN A"/>
    <property type="match status" value="1"/>
</dbReference>
<dbReference type="GO" id="GO:0005829">
    <property type="term" value="C:cytosol"/>
    <property type="evidence" value="ECO:0007669"/>
    <property type="project" value="TreeGrafter"/>
</dbReference>
<sequence length="271" mass="29279">MNTALQGAAQTASKKPSQVYFFATCVIDMFSPQSGLDAVDLIERAGIKVLFPLKQSCCGQPAYTTGFSSDARLVAAAQLDLFPAPWPVVVPSGSCGGMLRHHWPKLFADDPVRLEKARDIAARTVEFSEFMVNTLGLDLSGASAQPVTVAVHTSCTARREMDNHHHVRRLLKQMPGVEVVVQEHESECCGFGGTFSVKHPEISSAMARDKVDAITATGCDALISADCGCLLNLNGNLEKRADILRGEHVATFIRNRLDHSSGSPNRLETSK</sequence>
<reference evidence="2 3" key="1">
    <citation type="submission" date="2018-04" db="EMBL/GenBank/DDBJ databases">
        <title>Novel species isolated from glacier.</title>
        <authorList>
            <person name="Liu Q."/>
            <person name="Xin Y.-H."/>
        </authorList>
    </citation>
    <scope>NUCLEOTIDE SEQUENCE [LARGE SCALE GENOMIC DNA]</scope>
    <source>
        <strain evidence="2 3">GT1R17</strain>
    </source>
</reference>
<dbReference type="OrthoDB" id="9770306at2"/>
<comment type="caution">
    <text evidence="2">The sequence shown here is derived from an EMBL/GenBank/DDBJ whole genome shotgun (WGS) entry which is preliminary data.</text>
</comment>
<evidence type="ECO:0000313" key="2">
    <source>
        <dbReference type="EMBL" id="PTU30525.1"/>
    </source>
</evidence>